<dbReference type="AlphaFoldDB" id="A0A9D5A3A6"/>
<feature type="region of interest" description="Disordered" evidence="1">
    <location>
        <begin position="1"/>
        <end position="28"/>
    </location>
</feature>
<comment type="caution">
    <text evidence="2">The sequence shown here is derived from an EMBL/GenBank/DDBJ whole genome shotgun (WGS) entry which is preliminary data.</text>
</comment>
<accession>A0A9D5A3A6</accession>
<reference evidence="2 3" key="1">
    <citation type="journal article" date="2022" name="Nat. Genet.">
        <title>Improved pea reference genome and pan-genome highlight genomic features and evolutionary characteristics.</title>
        <authorList>
            <person name="Yang T."/>
            <person name="Liu R."/>
            <person name="Luo Y."/>
            <person name="Hu S."/>
            <person name="Wang D."/>
            <person name="Wang C."/>
            <person name="Pandey M.K."/>
            <person name="Ge S."/>
            <person name="Xu Q."/>
            <person name="Li N."/>
            <person name="Li G."/>
            <person name="Huang Y."/>
            <person name="Saxena R.K."/>
            <person name="Ji Y."/>
            <person name="Li M."/>
            <person name="Yan X."/>
            <person name="He Y."/>
            <person name="Liu Y."/>
            <person name="Wang X."/>
            <person name="Xiang C."/>
            <person name="Varshney R.K."/>
            <person name="Ding H."/>
            <person name="Gao S."/>
            <person name="Zong X."/>
        </authorList>
    </citation>
    <scope>NUCLEOTIDE SEQUENCE [LARGE SCALE GENOMIC DNA]</scope>
    <source>
        <strain evidence="2 3">cv. Zhongwan 6</strain>
    </source>
</reference>
<name>A0A9D5A3A6_PEA</name>
<dbReference type="Proteomes" id="UP001058974">
    <property type="component" value="Chromosome 7"/>
</dbReference>
<gene>
    <name evidence="2" type="ORF">KIW84_076334</name>
</gene>
<sequence length="131" mass="14372">MSTPVNISAAEHDPTSAHSEKSSTLAGISYNPEDNELTPISHQLCYPEGNNLSLNHGASKYLEASKFSVCAYSDYDWASGLDYKQSTSGSCIFFCPSLISWSSRKQSLVSCSNTKAEFRALAYTTLELLWL</sequence>
<evidence type="ECO:0000313" key="3">
    <source>
        <dbReference type="Proteomes" id="UP001058974"/>
    </source>
</evidence>
<dbReference type="EMBL" id="JAMSHJ010000007">
    <property type="protein sequence ID" value="KAI5391475.1"/>
    <property type="molecule type" value="Genomic_DNA"/>
</dbReference>
<dbReference type="PANTHER" id="PTHR11439">
    <property type="entry name" value="GAG-POL-RELATED RETROTRANSPOSON"/>
    <property type="match status" value="1"/>
</dbReference>
<evidence type="ECO:0000313" key="2">
    <source>
        <dbReference type="EMBL" id="KAI5391475.1"/>
    </source>
</evidence>
<organism evidence="2 3">
    <name type="scientific">Pisum sativum</name>
    <name type="common">Garden pea</name>
    <name type="synonym">Lathyrus oleraceus</name>
    <dbReference type="NCBI Taxonomy" id="3888"/>
    <lineage>
        <taxon>Eukaryota</taxon>
        <taxon>Viridiplantae</taxon>
        <taxon>Streptophyta</taxon>
        <taxon>Embryophyta</taxon>
        <taxon>Tracheophyta</taxon>
        <taxon>Spermatophyta</taxon>
        <taxon>Magnoliopsida</taxon>
        <taxon>eudicotyledons</taxon>
        <taxon>Gunneridae</taxon>
        <taxon>Pentapetalae</taxon>
        <taxon>rosids</taxon>
        <taxon>fabids</taxon>
        <taxon>Fabales</taxon>
        <taxon>Fabaceae</taxon>
        <taxon>Papilionoideae</taxon>
        <taxon>50 kb inversion clade</taxon>
        <taxon>NPAAA clade</taxon>
        <taxon>Hologalegina</taxon>
        <taxon>IRL clade</taxon>
        <taxon>Fabeae</taxon>
        <taxon>Lathyrus</taxon>
    </lineage>
</organism>
<feature type="compositionally biased region" description="Basic and acidic residues" evidence="1">
    <location>
        <begin position="10"/>
        <end position="21"/>
    </location>
</feature>
<proteinExistence type="predicted"/>
<evidence type="ECO:0008006" key="4">
    <source>
        <dbReference type="Google" id="ProtNLM"/>
    </source>
</evidence>
<evidence type="ECO:0000256" key="1">
    <source>
        <dbReference type="SAM" id="MobiDB-lite"/>
    </source>
</evidence>
<dbReference type="PANTHER" id="PTHR11439:SF483">
    <property type="entry name" value="PEPTIDE SYNTHASE GLIP-LIKE, PUTATIVE (AFU_ORTHOLOGUE AFUA_3G12920)-RELATED"/>
    <property type="match status" value="1"/>
</dbReference>
<keyword evidence="3" id="KW-1185">Reference proteome</keyword>
<dbReference type="Gramene" id="Psat07G0633400-T1">
    <property type="protein sequence ID" value="KAI5391475.1"/>
    <property type="gene ID" value="KIW84_076334"/>
</dbReference>
<dbReference type="CDD" id="cd09272">
    <property type="entry name" value="RNase_HI_RT_Ty1"/>
    <property type="match status" value="1"/>
</dbReference>
<protein>
    <recommendedName>
        <fullName evidence="4">Mitochondrial protein</fullName>
    </recommendedName>
</protein>